<gene>
    <name evidence="6" type="ORF">Q5P01_015383</name>
</gene>
<feature type="domain" description="AIG1-type G" evidence="5">
    <location>
        <begin position="413"/>
        <end position="603"/>
    </location>
</feature>
<feature type="compositionally biased region" description="Basic and acidic residues" evidence="4">
    <location>
        <begin position="625"/>
        <end position="675"/>
    </location>
</feature>
<comment type="caution">
    <text evidence="6">The sequence shown here is derived from an EMBL/GenBank/DDBJ whole genome shotgun (WGS) entry which is preliminary data.</text>
</comment>
<sequence length="752" mass="86279">MATAASVSELRVVLMGNSWSERSSVGNFILGQTVFDTEDKTFCYVKVRGQLKDKEIVLINTPDVLLPEMSEDRLRKYVENCLRISAPGPHVFLLVLQPEHFTEEQKLKLCRVFQLFSDQSFDRSLNLISTTRWDKKQHQPLQDLIRELPWHLSQIVINCEEYAEMLKLHLTPKDKGQLICDTKAGLSTELKAAPFKPTLNLVLCGRRGALKTSVVNTILGKTTFGPPANSSECVINQGEVCGRRVSLVELPALYGKPQETVMEESFRCVSLCDPEGVHAFILVLPVGPLTDEDKGELETIQNTFSSRVNDFTMILFTVDSDPTHPAVVNFLQENKEIRDLCQSCGGRSVVLNVKDRMQVHEVLDTVEKVRAKVSGCFTKDMFIRAQMEEVIRLKAELETQKNQLGGDDENQSRDCLRMVLIGRTGCGKSATGNTILGKEHFKSKATTGEVDGQTVVVVDTPGLFDTNLSNDEVQQELVKCVSLLSPGPHVILLVLQIGRFTKEEKETVELIKKYFGKNSGDFIIIIFTRGDELRDQTFQSYIEDDSEESLKKLINDCGRRYQVFNNNNQTDRTQVRELLSVTKKMVKENRGSCYTSKMFQQTEAAIEKEVKKILKEKEEEMRRKEEELKRKHEEEIGAMKQRMGELLKDIEKNKEQEQEMRREDDENRKKQEDTQRQGWDQRPGDVETKMTPESDETQIKLEHRSDDVRKERRKNFSKRKEKSPETMENMKKRHEEETNELKQKQRSRCIIL</sequence>
<dbReference type="PROSITE" id="PS51720">
    <property type="entry name" value="G_AIG1"/>
    <property type="match status" value="2"/>
</dbReference>
<evidence type="ECO:0000259" key="5">
    <source>
        <dbReference type="PROSITE" id="PS51720"/>
    </source>
</evidence>
<proteinExistence type="inferred from homology"/>
<dbReference type="PANTHER" id="PTHR10903:SF170">
    <property type="entry name" value="GTPASE IMAP FAMILY MEMBER 7"/>
    <property type="match status" value="1"/>
</dbReference>
<protein>
    <recommendedName>
        <fullName evidence="5">AIG1-type G domain-containing protein</fullName>
    </recommendedName>
</protein>
<evidence type="ECO:0000256" key="4">
    <source>
        <dbReference type="SAM" id="MobiDB-lite"/>
    </source>
</evidence>
<dbReference type="EMBL" id="JAUPFM010000011">
    <property type="protein sequence ID" value="KAK2838171.1"/>
    <property type="molecule type" value="Genomic_DNA"/>
</dbReference>
<evidence type="ECO:0000256" key="2">
    <source>
        <dbReference type="ARBA" id="ARBA00022741"/>
    </source>
</evidence>
<evidence type="ECO:0000313" key="7">
    <source>
        <dbReference type="Proteomes" id="UP001187415"/>
    </source>
</evidence>
<feature type="domain" description="AIG1-type G" evidence="5">
    <location>
        <begin position="196"/>
        <end position="386"/>
    </location>
</feature>
<keyword evidence="3" id="KW-0342">GTP-binding</keyword>
<dbReference type="InterPro" id="IPR006703">
    <property type="entry name" value="G_AIG1"/>
</dbReference>
<feature type="compositionally biased region" description="Basic residues" evidence="4">
    <location>
        <begin position="711"/>
        <end position="721"/>
    </location>
</feature>
<dbReference type="Proteomes" id="UP001187415">
    <property type="component" value="Unassembled WGS sequence"/>
</dbReference>
<dbReference type="AlphaFoldDB" id="A0AA88MHA4"/>
<keyword evidence="2" id="KW-0547">Nucleotide-binding</keyword>
<reference evidence="6" key="1">
    <citation type="submission" date="2023-07" db="EMBL/GenBank/DDBJ databases">
        <title>Chromosome-level Genome Assembly of Striped Snakehead (Channa striata).</title>
        <authorList>
            <person name="Liu H."/>
        </authorList>
    </citation>
    <scope>NUCLEOTIDE SEQUENCE</scope>
    <source>
        <strain evidence="6">Gz</strain>
        <tissue evidence="6">Muscle</tissue>
    </source>
</reference>
<accession>A0AA88MHA4</accession>
<organism evidence="6 7">
    <name type="scientific">Channa striata</name>
    <name type="common">Snakehead murrel</name>
    <name type="synonym">Ophicephalus striatus</name>
    <dbReference type="NCBI Taxonomy" id="64152"/>
    <lineage>
        <taxon>Eukaryota</taxon>
        <taxon>Metazoa</taxon>
        <taxon>Chordata</taxon>
        <taxon>Craniata</taxon>
        <taxon>Vertebrata</taxon>
        <taxon>Euteleostomi</taxon>
        <taxon>Actinopterygii</taxon>
        <taxon>Neopterygii</taxon>
        <taxon>Teleostei</taxon>
        <taxon>Neoteleostei</taxon>
        <taxon>Acanthomorphata</taxon>
        <taxon>Anabantaria</taxon>
        <taxon>Anabantiformes</taxon>
        <taxon>Channoidei</taxon>
        <taxon>Channidae</taxon>
        <taxon>Channa</taxon>
    </lineage>
</organism>
<evidence type="ECO:0000256" key="1">
    <source>
        <dbReference type="ARBA" id="ARBA00008535"/>
    </source>
</evidence>
<dbReference type="PANTHER" id="PTHR10903">
    <property type="entry name" value="GTPASE, IMAP FAMILY MEMBER-RELATED"/>
    <property type="match status" value="1"/>
</dbReference>
<dbReference type="CDD" id="cd01852">
    <property type="entry name" value="AIG1"/>
    <property type="match status" value="1"/>
</dbReference>
<evidence type="ECO:0000313" key="6">
    <source>
        <dbReference type="EMBL" id="KAK2838171.1"/>
    </source>
</evidence>
<dbReference type="Gene3D" id="3.40.50.300">
    <property type="entry name" value="P-loop containing nucleotide triphosphate hydrolases"/>
    <property type="match status" value="3"/>
</dbReference>
<dbReference type="GO" id="GO:0005525">
    <property type="term" value="F:GTP binding"/>
    <property type="evidence" value="ECO:0007669"/>
    <property type="project" value="UniProtKB-KW"/>
</dbReference>
<dbReference type="FunFam" id="3.40.50.300:FF:000366">
    <property type="entry name" value="GTPase, IMAP family member 2"/>
    <property type="match status" value="1"/>
</dbReference>
<feature type="compositionally biased region" description="Basic and acidic residues" evidence="4">
    <location>
        <begin position="722"/>
        <end position="743"/>
    </location>
</feature>
<evidence type="ECO:0000256" key="3">
    <source>
        <dbReference type="ARBA" id="ARBA00023134"/>
    </source>
</evidence>
<name>A0AA88MHA4_CHASR</name>
<dbReference type="InterPro" id="IPR027417">
    <property type="entry name" value="P-loop_NTPase"/>
</dbReference>
<comment type="similarity">
    <text evidence="1">Belongs to the TRAFAC class TrmE-Era-EngA-EngB-Septin-like GTPase superfamily. AIG1/Toc34/Toc159-like paraseptin GTPase family. IAN subfamily.</text>
</comment>
<dbReference type="SUPFAM" id="SSF52540">
    <property type="entry name" value="P-loop containing nucleoside triphosphate hydrolases"/>
    <property type="match status" value="3"/>
</dbReference>
<feature type="region of interest" description="Disordered" evidence="4">
    <location>
        <begin position="625"/>
        <end position="752"/>
    </location>
</feature>
<dbReference type="InterPro" id="IPR045058">
    <property type="entry name" value="GIMA/IAN/Toc"/>
</dbReference>
<keyword evidence="7" id="KW-1185">Reference proteome</keyword>
<dbReference type="Pfam" id="PF04548">
    <property type="entry name" value="AIG1"/>
    <property type="match status" value="3"/>
</dbReference>
<feature type="compositionally biased region" description="Basic and acidic residues" evidence="4">
    <location>
        <begin position="682"/>
        <end position="710"/>
    </location>
</feature>